<sequence length="245" mass="26229">MAEDRKQIGMIGLGAFGRFAAGHLAPHFDLLGHDPQAAELPGLVRVRLEAAAACPVVVLAVPVQALEQTCQDIAPFLPEGALVLDVASVKVEPMRAMRAWLPAHVRIIGTHPLFGPQSAAKGLAGQSIVLCPDTGVDAAPVAALCEGLGLEVHLSDPDTHDRAMANVQALTHLVSRVIAELDIPPPPYTTKSYDLLRQATDLVRNDSDDLFQAIEQLNPYAASLRKRFFEAARAFDGRLEARTGE</sequence>
<feature type="domain" description="Prephenate/arogenate dehydrogenase" evidence="2">
    <location>
        <begin position="6"/>
        <end position="245"/>
    </location>
</feature>
<keyword evidence="4" id="KW-1185">Reference proteome</keyword>
<dbReference type="SUPFAM" id="SSF48179">
    <property type="entry name" value="6-phosphogluconate dehydrogenase C-terminal domain-like"/>
    <property type="match status" value="1"/>
</dbReference>
<gene>
    <name evidence="3" type="ORF">SAMN04488568_10473</name>
</gene>
<dbReference type="Proteomes" id="UP000199759">
    <property type="component" value="Unassembled WGS sequence"/>
</dbReference>
<dbReference type="RefSeq" id="WP_233342328.1">
    <property type="nucleotide sequence ID" value="NZ_FNHG01000004.1"/>
</dbReference>
<dbReference type="InterPro" id="IPR003099">
    <property type="entry name" value="Prephen_DH"/>
</dbReference>
<dbReference type="PANTHER" id="PTHR21363:SF0">
    <property type="entry name" value="PREPHENATE DEHYDROGENASE [NADP(+)]"/>
    <property type="match status" value="1"/>
</dbReference>
<dbReference type="GO" id="GO:0004665">
    <property type="term" value="F:prephenate dehydrogenase (NADP+) activity"/>
    <property type="evidence" value="ECO:0007669"/>
    <property type="project" value="InterPro"/>
</dbReference>
<dbReference type="PANTHER" id="PTHR21363">
    <property type="entry name" value="PREPHENATE DEHYDROGENASE"/>
    <property type="match status" value="1"/>
</dbReference>
<dbReference type="AlphaFoldDB" id="A0A1G9PXF0"/>
<evidence type="ECO:0000256" key="1">
    <source>
        <dbReference type="ARBA" id="ARBA00023002"/>
    </source>
</evidence>
<keyword evidence="1" id="KW-0560">Oxidoreductase</keyword>
<dbReference type="GO" id="GO:0006571">
    <property type="term" value="P:tyrosine biosynthetic process"/>
    <property type="evidence" value="ECO:0007669"/>
    <property type="project" value="InterPro"/>
</dbReference>
<dbReference type="Gene3D" id="3.40.50.720">
    <property type="entry name" value="NAD(P)-binding Rossmann-like Domain"/>
    <property type="match status" value="1"/>
</dbReference>
<proteinExistence type="predicted"/>
<accession>A0A1G9PXF0</accession>
<dbReference type="GO" id="GO:0008977">
    <property type="term" value="F:prephenate dehydrogenase (NAD+) activity"/>
    <property type="evidence" value="ECO:0007669"/>
    <property type="project" value="InterPro"/>
</dbReference>
<dbReference type="SUPFAM" id="SSF51735">
    <property type="entry name" value="NAD(P)-binding Rossmann-fold domains"/>
    <property type="match status" value="1"/>
</dbReference>
<dbReference type="GO" id="GO:0070403">
    <property type="term" value="F:NAD+ binding"/>
    <property type="evidence" value="ECO:0007669"/>
    <property type="project" value="InterPro"/>
</dbReference>
<dbReference type="InterPro" id="IPR008927">
    <property type="entry name" value="6-PGluconate_DH-like_C_sf"/>
</dbReference>
<dbReference type="PROSITE" id="PS51176">
    <property type="entry name" value="PDH_ADH"/>
    <property type="match status" value="1"/>
</dbReference>
<protein>
    <submittedName>
        <fullName evidence="3">Prephenate dehydrogenase</fullName>
    </submittedName>
</protein>
<evidence type="ECO:0000259" key="2">
    <source>
        <dbReference type="PROSITE" id="PS51176"/>
    </source>
</evidence>
<evidence type="ECO:0000313" key="3">
    <source>
        <dbReference type="EMBL" id="SDM03424.1"/>
    </source>
</evidence>
<dbReference type="Pfam" id="PF02153">
    <property type="entry name" value="PDH_N"/>
    <property type="match status" value="1"/>
</dbReference>
<dbReference type="InterPro" id="IPR050812">
    <property type="entry name" value="Preph/Arog_dehydrog"/>
</dbReference>
<dbReference type="InterPro" id="IPR036291">
    <property type="entry name" value="NAD(P)-bd_dom_sf"/>
</dbReference>
<dbReference type="STRING" id="144026.SAMN04488568_10473"/>
<name>A0A1G9PXF0_9PROT</name>
<evidence type="ECO:0000313" key="4">
    <source>
        <dbReference type="Proteomes" id="UP000199759"/>
    </source>
</evidence>
<reference evidence="3 4" key="1">
    <citation type="submission" date="2016-10" db="EMBL/GenBank/DDBJ databases">
        <authorList>
            <person name="de Groot N.N."/>
        </authorList>
    </citation>
    <scope>NUCLEOTIDE SEQUENCE [LARGE SCALE GENOMIC DNA]</scope>
    <source>
        <strain evidence="3 4">DSM 16077</strain>
    </source>
</reference>
<dbReference type="EMBL" id="FNHG01000004">
    <property type="protein sequence ID" value="SDM03424.1"/>
    <property type="molecule type" value="Genomic_DNA"/>
</dbReference>
<organism evidence="3 4">
    <name type="scientific">Maricaulis salignorans</name>
    <dbReference type="NCBI Taxonomy" id="144026"/>
    <lineage>
        <taxon>Bacteria</taxon>
        <taxon>Pseudomonadati</taxon>
        <taxon>Pseudomonadota</taxon>
        <taxon>Alphaproteobacteria</taxon>
        <taxon>Maricaulales</taxon>
        <taxon>Maricaulaceae</taxon>
        <taxon>Maricaulis</taxon>
    </lineage>
</organism>
<dbReference type="InterPro" id="IPR046826">
    <property type="entry name" value="PDH_N"/>
</dbReference>